<evidence type="ECO:0000256" key="5">
    <source>
        <dbReference type="ARBA" id="ARBA00022946"/>
    </source>
</evidence>
<keyword evidence="2" id="KW-0444">Lipid biosynthesis</keyword>
<name>A0ABM9UQI4_SARVE</name>
<dbReference type="Pfam" id="PF20791">
    <property type="entry name" value="Acyl-ACP_TE_C"/>
    <property type="match status" value="1"/>
</dbReference>
<feature type="domain" description="Acyl-ACP thioesterase-like C-terminal" evidence="9">
    <location>
        <begin position="155"/>
        <end position="247"/>
    </location>
</feature>
<comment type="caution">
    <text evidence="10">The sequence shown here is derived from an EMBL/GenBank/DDBJ whole genome shotgun (WGS) entry which is preliminary data.</text>
</comment>
<sequence length="251" mass="30052">MNNFYEKEYEIAYWNTNSRLESNITSILHFFSDIAIKQEESLGFSIGDMLESREAWVLFDYDINIIRYPKYRDKIRVRTFVETIRRFYGLRGFEIYSEDGELLVKCDSIWFLIDLEKRRLKSADDKYYIAHKLDKGNLKNLRSKLHIDELDKIDINKIYNIEHTHIDSNKHVNNVKYMEWVIDSMPLEIIENYKINKLKVKFEKEVQYGHNVLVQGELKKIDDNTVKSIHIIKSDSGEKLTSVESFWFKIN</sequence>
<dbReference type="Pfam" id="PF01643">
    <property type="entry name" value="Acyl-ACP_TE"/>
    <property type="match status" value="1"/>
</dbReference>
<dbReference type="CDD" id="cd00586">
    <property type="entry name" value="4HBT"/>
    <property type="match status" value="1"/>
</dbReference>
<dbReference type="InterPro" id="IPR029069">
    <property type="entry name" value="HotDog_dom_sf"/>
</dbReference>
<dbReference type="PANTHER" id="PTHR31727:SF6">
    <property type="entry name" value="OLEOYL-ACYL CARRIER PROTEIN THIOESTERASE 1, CHLOROPLASTIC"/>
    <property type="match status" value="1"/>
</dbReference>
<keyword evidence="7" id="KW-0275">Fatty acid biosynthesis</keyword>
<keyword evidence="4" id="KW-0276">Fatty acid metabolism</keyword>
<evidence type="ECO:0000313" key="10">
    <source>
        <dbReference type="EMBL" id="CUN93549.1"/>
    </source>
</evidence>
<dbReference type="InterPro" id="IPR002864">
    <property type="entry name" value="Acyl-ACP_thioesterase_NHD"/>
</dbReference>
<dbReference type="SUPFAM" id="SSF54637">
    <property type="entry name" value="Thioesterase/thiol ester dehydrase-isomerase"/>
    <property type="match status" value="2"/>
</dbReference>
<dbReference type="Proteomes" id="UP000095488">
    <property type="component" value="Unassembled WGS sequence"/>
</dbReference>
<gene>
    <name evidence="10" type="ORF">ERS852473_01483</name>
</gene>
<dbReference type="PANTHER" id="PTHR31727">
    <property type="entry name" value="OLEOYL-ACYL CARRIER PROTEIN THIOESTERASE 1, CHLOROPLASTIC"/>
    <property type="match status" value="1"/>
</dbReference>
<organism evidence="10 11">
    <name type="scientific">Sarcina ventriculi</name>
    <name type="common">Clostridium ventriculi</name>
    <dbReference type="NCBI Taxonomy" id="1267"/>
    <lineage>
        <taxon>Bacteria</taxon>
        <taxon>Bacillati</taxon>
        <taxon>Bacillota</taxon>
        <taxon>Clostridia</taxon>
        <taxon>Eubacteriales</taxon>
        <taxon>Clostridiaceae</taxon>
        <taxon>Sarcina</taxon>
    </lineage>
</organism>
<reference evidence="10 11" key="1">
    <citation type="submission" date="2015-09" db="EMBL/GenBank/DDBJ databases">
        <authorList>
            <consortium name="Pathogen Informatics"/>
        </authorList>
    </citation>
    <scope>NUCLEOTIDE SEQUENCE [LARGE SCALE GENOMIC DNA]</scope>
    <source>
        <strain evidence="10 11">2789STDY5834858</strain>
    </source>
</reference>
<evidence type="ECO:0000259" key="8">
    <source>
        <dbReference type="Pfam" id="PF01643"/>
    </source>
</evidence>
<protein>
    <submittedName>
        <fullName evidence="10">Acyl-ACP thioesterase</fullName>
    </submittedName>
</protein>
<dbReference type="RefSeq" id="WP_055259102.1">
    <property type="nucleotide sequence ID" value="NZ_CABIXL010000004.1"/>
</dbReference>
<evidence type="ECO:0000259" key="9">
    <source>
        <dbReference type="Pfam" id="PF20791"/>
    </source>
</evidence>
<keyword evidence="6" id="KW-0443">Lipid metabolism</keyword>
<comment type="similarity">
    <text evidence="1">Belongs to the acyl-ACP thioesterase family.</text>
</comment>
<evidence type="ECO:0000256" key="2">
    <source>
        <dbReference type="ARBA" id="ARBA00022516"/>
    </source>
</evidence>
<dbReference type="InterPro" id="IPR049427">
    <property type="entry name" value="Acyl-ACP_TE_C"/>
</dbReference>
<evidence type="ECO:0000256" key="6">
    <source>
        <dbReference type="ARBA" id="ARBA00023098"/>
    </source>
</evidence>
<evidence type="ECO:0000256" key="3">
    <source>
        <dbReference type="ARBA" id="ARBA00022801"/>
    </source>
</evidence>
<proteinExistence type="inferred from homology"/>
<dbReference type="InterPro" id="IPR045023">
    <property type="entry name" value="FATA/B"/>
</dbReference>
<keyword evidence="11" id="KW-1185">Reference proteome</keyword>
<evidence type="ECO:0000256" key="1">
    <source>
        <dbReference type="ARBA" id="ARBA00006500"/>
    </source>
</evidence>
<accession>A0ABM9UQI4</accession>
<evidence type="ECO:0000256" key="4">
    <source>
        <dbReference type="ARBA" id="ARBA00022832"/>
    </source>
</evidence>
<evidence type="ECO:0000256" key="7">
    <source>
        <dbReference type="ARBA" id="ARBA00023160"/>
    </source>
</evidence>
<keyword evidence="5" id="KW-0809">Transit peptide</keyword>
<feature type="domain" description="Acyl-ACP thioesterase N-terminal hotdog" evidence="8">
    <location>
        <begin position="3"/>
        <end position="127"/>
    </location>
</feature>
<dbReference type="Gene3D" id="3.10.129.10">
    <property type="entry name" value="Hotdog Thioesterase"/>
    <property type="match status" value="1"/>
</dbReference>
<evidence type="ECO:0000313" key="11">
    <source>
        <dbReference type="Proteomes" id="UP000095488"/>
    </source>
</evidence>
<keyword evidence="3" id="KW-0378">Hydrolase</keyword>
<dbReference type="EMBL" id="CYZR01000004">
    <property type="protein sequence ID" value="CUN93549.1"/>
    <property type="molecule type" value="Genomic_DNA"/>
</dbReference>